<protein>
    <submittedName>
        <fullName evidence="1">Uncharacterized protein</fullName>
    </submittedName>
</protein>
<dbReference type="Proteomes" id="UP001236652">
    <property type="component" value="Chromosome"/>
</dbReference>
<evidence type="ECO:0000313" key="1">
    <source>
        <dbReference type="EMBL" id="WIF99252.1"/>
    </source>
</evidence>
<evidence type="ECO:0000313" key="2">
    <source>
        <dbReference type="Proteomes" id="UP001236652"/>
    </source>
</evidence>
<dbReference type="EMBL" id="CP126446">
    <property type="protein sequence ID" value="WIF99252.1"/>
    <property type="molecule type" value="Genomic_DNA"/>
</dbReference>
<accession>A0ABY8V1W7</accession>
<name>A0ABY8V1W7_9BACI</name>
<organism evidence="1 2">
    <name type="scientific">Pontibacillus chungwhensis</name>
    <dbReference type="NCBI Taxonomy" id="265426"/>
    <lineage>
        <taxon>Bacteria</taxon>
        <taxon>Bacillati</taxon>
        <taxon>Bacillota</taxon>
        <taxon>Bacilli</taxon>
        <taxon>Bacillales</taxon>
        <taxon>Bacillaceae</taxon>
        <taxon>Pontibacillus</taxon>
    </lineage>
</organism>
<reference evidence="1 2" key="1">
    <citation type="submission" date="2023-05" db="EMBL/GenBank/DDBJ databases">
        <title>Comparative genomics reveals the evidence of polycyclic aromatic hydrocarbons degradation in moderately halophilic genus Pontibacillus.</title>
        <authorList>
            <person name="Yang H."/>
            <person name="Qian Z."/>
        </authorList>
    </citation>
    <scope>NUCLEOTIDE SEQUENCE [LARGE SCALE GENOMIC DNA]</scope>
    <source>
        <strain evidence="2">HN14</strain>
    </source>
</reference>
<gene>
    <name evidence="1" type="ORF">QNI29_06210</name>
</gene>
<keyword evidence="2" id="KW-1185">Reference proteome</keyword>
<sequence length="148" mass="17235">MIGEIGSLRVRVRPEYLPLYKQLLRNSLIKQHSEFFTLCCFMTNSKGQLDEQVNLTELCQANSFTEYQLTSLSALAYKHNQELLFYKELFQQMEQEADKGFTYLIENVWSNLVSYSEGGEVTIIPGREFEAQYLLAAHVSREMEEVPF</sequence>
<dbReference type="RefSeq" id="WP_231418132.1">
    <property type="nucleotide sequence ID" value="NZ_CP126446.1"/>
</dbReference>
<proteinExistence type="predicted"/>